<organism evidence="2">
    <name type="scientific">uncultured Frankineae bacterium</name>
    <dbReference type="NCBI Taxonomy" id="437475"/>
    <lineage>
        <taxon>Bacteria</taxon>
        <taxon>Bacillati</taxon>
        <taxon>Actinomycetota</taxon>
        <taxon>Actinomycetes</taxon>
        <taxon>Frankiales</taxon>
        <taxon>environmental samples</taxon>
    </lineage>
</organism>
<feature type="compositionally biased region" description="Basic and acidic residues" evidence="1">
    <location>
        <begin position="111"/>
        <end position="121"/>
    </location>
</feature>
<sequence>VALRPARPAGGHLDGRRPLLRPGARRPVAGAVLRGHGRRPGARAPGGAAEHGHRRPAVVQRPCAGPLAPKARHHGRGVRPGRRPSRRHARRARRRAGRARPGGRRPAGAALEHRLRAGDGL</sequence>
<accession>A0A6J4LMK8</accession>
<gene>
    <name evidence="2" type="ORF">AVDCRST_MAG16-1630</name>
</gene>
<reference evidence="2" key="1">
    <citation type="submission" date="2020-02" db="EMBL/GenBank/DDBJ databases">
        <authorList>
            <person name="Meier V. D."/>
        </authorList>
    </citation>
    <scope>NUCLEOTIDE SEQUENCE</scope>
    <source>
        <strain evidence="2">AVDCRST_MAG16</strain>
    </source>
</reference>
<proteinExistence type="predicted"/>
<evidence type="ECO:0000313" key="2">
    <source>
        <dbReference type="EMBL" id="CAA9336848.1"/>
    </source>
</evidence>
<evidence type="ECO:0000256" key="1">
    <source>
        <dbReference type="SAM" id="MobiDB-lite"/>
    </source>
</evidence>
<feature type="non-terminal residue" evidence="2">
    <location>
        <position position="1"/>
    </location>
</feature>
<dbReference type="AlphaFoldDB" id="A0A6J4LMK8"/>
<feature type="region of interest" description="Disordered" evidence="1">
    <location>
        <begin position="1"/>
        <end position="121"/>
    </location>
</feature>
<dbReference type="EMBL" id="CADCUE010000140">
    <property type="protein sequence ID" value="CAA9336848.1"/>
    <property type="molecule type" value="Genomic_DNA"/>
</dbReference>
<name>A0A6J4LMK8_9ACTN</name>
<feature type="compositionally biased region" description="Basic residues" evidence="1">
    <location>
        <begin position="70"/>
        <end position="103"/>
    </location>
</feature>
<feature type="non-terminal residue" evidence="2">
    <location>
        <position position="121"/>
    </location>
</feature>
<protein>
    <submittedName>
        <fullName evidence="2">Uncharacterized protein</fullName>
    </submittedName>
</protein>